<organism evidence="2 3">
    <name type="scientific">Silvanigrella paludirubra</name>
    <dbReference type="NCBI Taxonomy" id="2499159"/>
    <lineage>
        <taxon>Bacteria</taxon>
        <taxon>Pseudomonadati</taxon>
        <taxon>Bdellovibrionota</taxon>
        <taxon>Oligoflexia</taxon>
        <taxon>Silvanigrellales</taxon>
        <taxon>Silvanigrellaceae</taxon>
        <taxon>Silvanigrella</taxon>
    </lineage>
</organism>
<protein>
    <submittedName>
        <fullName evidence="2">MCE family protein</fullName>
    </submittedName>
</protein>
<name>A0A6N6VR00_9BACT</name>
<feature type="domain" description="Mce/MlaD" evidence="1">
    <location>
        <begin position="36"/>
        <end position="109"/>
    </location>
</feature>
<dbReference type="Proteomes" id="UP000437748">
    <property type="component" value="Unassembled WGS sequence"/>
</dbReference>
<sequence>MSLSSEVRVGLFAIAGVTVLTTTAVVLGGNPFASKKQYFHTTISNVRGVAERTQVRASGVQVGEVTSVDILQDGARINFSVDGNLKIPKGSFIEIKSRGILGDVYIEIVRNSSGIGYMKSGDMMPRNPESNDIEALMTNLNNIARDIKKITGSLSNVLGTKDGESSIRKIVDNIEGMTSDLREVTASQKTNLKEAIQGIRDSAVKISSLIQRNDTKIDQIISDIKTFTTELRQISTPENRERIESIIANVDEATASFKRMAAKIEKGEGTIGQLIAKDETAEEVKATLKSIQDVVKPISQLKLTMTDRAEYRVANADTGDKFVNEFNLLFSTRPDRYYLLGITNASYGRQVKNTTTTSTINGNTTQTTTQENTTENTSNLRYNLQISQRFGFVGLRLGMFASSGGFASDVYLFNDRFVSTVEFSQFGGSPTPSDTQYGSKGPFNIKAFSNVFITPNIFLTAGVDGLVLYSKPFPFVGAGFSITDEDIKGLFGVAALAK</sequence>
<gene>
    <name evidence="2" type="ORF">GCL60_12545</name>
</gene>
<dbReference type="InterPro" id="IPR003399">
    <property type="entry name" value="Mce/MlaD"/>
</dbReference>
<dbReference type="RefSeq" id="WP_153421072.1">
    <property type="nucleotide sequence ID" value="NZ_WFLM01000004.1"/>
</dbReference>
<dbReference type="EMBL" id="WFLM01000004">
    <property type="protein sequence ID" value="KAB8037994.1"/>
    <property type="molecule type" value="Genomic_DNA"/>
</dbReference>
<dbReference type="PANTHER" id="PTHR33371">
    <property type="entry name" value="INTERMEMBRANE PHOSPHOLIPID TRANSPORT SYSTEM BINDING PROTEIN MLAD-RELATED"/>
    <property type="match status" value="1"/>
</dbReference>
<evidence type="ECO:0000313" key="3">
    <source>
        <dbReference type="Proteomes" id="UP000437748"/>
    </source>
</evidence>
<dbReference type="InterPro" id="IPR052336">
    <property type="entry name" value="MlaD_Phospholipid_Transporter"/>
</dbReference>
<comment type="caution">
    <text evidence="2">The sequence shown here is derived from an EMBL/GenBank/DDBJ whole genome shotgun (WGS) entry which is preliminary data.</text>
</comment>
<dbReference type="PANTHER" id="PTHR33371:SF4">
    <property type="entry name" value="INTERMEMBRANE PHOSPHOLIPID TRANSPORT SYSTEM BINDING PROTEIN MLAD"/>
    <property type="match status" value="1"/>
</dbReference>
<evidence type="ECO:0000313" key="2">
    <source>
        <dbReference type="EMBL" id="KAB8037994.1"/>
    </source>
</evidence>
<dbReference type="AlphaFoldDB" id="A0A6N6VR00"/>
<reference evidence="2 3" key="1">
    <citation type="submission" date="2019-10" db="EMBL/GenBank/DDBJ databases">
        <title>New species of Slilvanegrellaceae.</title>
        <authorList>
            <person name="Pitt A."/>
            <person name="Hahn M.W."/>
        </authorList>
    </citation>
    <scope>NUCLEOTIDE SEQUENCE [LARGE SCALE GENOMIC DNA]</scope>
    <source>
        <strain evidence="2 3">SP-Ram-0.45-NSY-1</strain>
    </source>
</reference>
<dbReference type="Gene3D" id="1.10.287.950">
    <property type="entry name" value="Methyl-accepting chemotaxis protein"/>
    <property type="match status" value="1"/>
</dbReference>
<dbReference type="OrthoDB" id="5290475at2"/>
<keyword evidence="3" id="KW-1185">Reference proteome</keyword>
<dbReference type="Pfam" id="PF02470">
    <property type="entry name" value="MlaD"/>
    <property type="match status" value="1"/>
</dbReference>
<accession>A0A6N6VR00</accession>
<evidence type="ECO:0000259" key="1">
    <source>
        <dbReference type="Pfam" id="PF02470"/>
    </source>
</evidence>
<proteinExistence type="predicted"/>